<dbReference type="EMBL" id="JACEIK010001614">
    <property type="protein sequence ID" value="MCD7470832.1"/>
    <property type="molecule type" value="Genomic_DNA"/>
</dbReference>
<dbReference type="Proteomes" id="UP000823775">
    <property type="component" value="Unassembled WGS sequence"/>
</dbReference>
<evidence type="ECO:0000256" key="1">
    <source>
        <dbReference type="SAM" id="MobiDB-lite"/>
    </source>
</evidence>
<evidence type="ECO:0000313" key="2">
    <source>
        <dbReference type="EMBL" id="MCD7470832.1"/>
    </source>
</evidence>
<reference evidence="2 3" key="1">
    <citation type="journal article" date="2021" name="BMC Genomics">
        <title>Datura genome reveals duplications of psychoactive alkaloid biosynthetic genes and high mutation rate following tissue culture.</title>
        <authorList>
            <person name="Rajewski A."/>
            <person name="Carter-House D."/>
            <person name="Stajich J."/>
            <person name="Litt A."/>
        </authorList>
    </citation>
    <scope>NUCLEOTIDE SEQUENCE [LARGE SCALE GENOMIC DNA]</scope>
    <source>
        <strain evidence="2">AR-01</strain>
    </source>
</reference>
<feature type="region of interest" description="Disordered" evidence="1">
    <location>
        <begin position="86"/>
        <end position="105"/>
    </location>
</feature>
<gene>
    <name evidence="2" type="ORF">HAX54_010993</name>
</gene>
<sequence length="133" mass="15214">MGLYNSQKSKLILNPLLAQSLLFPTSLKTRKFLNALHGQTREELEVYMRREETNKAYDCLAYEDNGDPRIYVHDLQLTFPMEINTTGGFESSEVEEDRQGGNPSGQMALIEDPFPLKINYSLIEKVIENIDTL</sequence>
<protein>
    <submittedName>
        <fullName evidence="2">Uncharacterized protein</fullName>
    </submittedName>
</protein>
<organism evidence="2 3">
    <name type="scientific">Datura stramonium</name>
    <name type="common">Jimsonweed</name>
    <name type="synonym">Common thornapple</name>
    <dbReference type="NCBI Taxonomy" id="4076"/>
    <lineage>
        <taxon>Eukaryota</taxon>
        <taxon>Viridiplantae</taxon>
        <taxon>Streptophyta</taxon>
        <taxon>Embryophyta</taxon>
        <taxon>Tracheophyta</taxon>
        <taxon>Spermatophyta</taxon>
        <taxon>Magnoliopsida</taxon>
        <taxon>eudicotyledons</taxon>
        <taxon>Gunneridae</taxon>
        <taxon>Pentapetalae</taxon>
        <taxon>asterids</taxon>
        <taxon>lamiids</taxon>
        <taxon>Solanales</taxon>
        <taxon>Solanaceae</taxon>
        <taxon>Solanoideae</taxon>
        <taxon>Datureae</taxon>
        <taxon>Datura</taxon>
    </lineage>
</organism>
<keyword evidence="3" id="KW-1185">Reference proteome</keyword>
<proteinExistence type="predicted"/>
<evidence type="ECO:0000313" key="3">
    <source>
        <dbReference type="Proteomes" id="UP000823775"/>
    </source>
</evidence>
<accession>A0ABS8TH52</accession>
<comment type="caution">
    <text evidence="2">The sequence shown here is derived from an EMBL/GenBank/DDBJ whole genome shotgun (WGS) entry which is preliminary data.</text>
</comment>
<name>A0ABS8TH52_DATST</name>